<dbReference type="InterPro" id="IPR014710">
    <property type="entry name" value="RmlC-like_jellyroll"/>
</dbReference>
<organism evidence="2 3">
    <name type="scientific">Novispirillum itersonii</name>
    <name type="common">Aquaspirillum itersonii</name>
    <dbReference type="NCBI Taxonomy" id="189"/>
    <lineage>
        <taxon>Bacteria</taxon>
        <taxon>Pseudomonadati</taxon>
        <taxon>Pseudomonadota</taxon>
        <taxon>Alphaproteobacteria</taxon>
        <taxon>Rhodospirillales</taxon>
        <taxon>Novispirillaceae</taxon>
        <taxon>Novispirillum</taxon>
    </lineage>
</organism>
<keyword evidence="3" id="KW-1185">Reference proteome</keyword>
<dbReference type="RefSeq" id="WP_184262139.1">
    <property type="nucleotide sequence ID" value="NZ_JACIIX010000003.1"/>
</dbReference>
<evidence type="ECO:0000313" key="2">
    <source>
        <dbReference type="EMBL" id="MBB6209668.1"/>
    </source>
</evidence>
<keyword evidence="2" id="KW-0560">Oxidoreductase</keyword>
<reference evidence="2 3" key="1">
    <citation type="submission" date="2020-08" db="EMBL/GenBank/DDBJ databases">
        <title>Genomic Encyclopedia of Type Strains, Phase IV (KMG-IV): sequencing the most valuable type-strain genomes for metagenomic binning, comparative biology and taxonomic classification.</title>
        <authorList>
            <person name="Goeker M."/>
        </authorList>
    </citation>
    <scope>NUCLEOTIDE SEQUENCE [LARGE SCALE GENOMIC DNA]</scope>
    <source>
        <strain evidence="2 3">DSM 11590</strain>
    </source>
</reference>
<gene>
    <name evidence="2" type="ORF">FHS48_001076</name>
</gene>
<dbReference type="AlphaFoldDB" id="A0A7W9ZEJ3"/>
<dbReference type="Pfam" id="PF07883">
    <property type="entry name" value="Cupin_2"/>
    <property type="match status" value="1"/>
</dbReference>
<evidence type="ECO:0000259" key="1">
    <source>
        <dbReference type="Pfam" id="PF07883"/>
    </source>
</evidence>
<proteinExistence type="predicted"/>
<dbReference type="InterPro" id="IPR011051">
    <property type="entry name" value="RmlC_Cupin_sf"/>
</dbReference>
<dbReference type="GO" id="GO:0051213">
    <property type="term" value="F:dioxygenase activity"/>
    <property type="evidence" value="ECO:0007669"/>
    <property type="project" value="UniProtKB-KW"/>
</dbReference>
<name>A0A7W9ZEJ3_NOVIT</name>
<dbReference type="Proteomes" id="UP000544872">
    <property type="component" value="Unassembled WGS sequence"/>
</dbReference>
<sequence length="101" mass="11068">MAINLISLAHTLPKEWQGHRAGSLEGTALKLFRMEGTALPEECHPDYTEIFIVLEGEMHLVVNGETETLRAGDMRHIPPSTPHSVLAGSRGVLMILDNEPA</sequence>
<protein>
    <submittedName>
        <fullName evidence="2">Quercetin dioxygenase-like cupin family protein</fullName>
    </submittedName>
</protein>
<dbReference type="EMBL" id="JACIIX010000003">
    <property type="protein sequence ID" value="MBB6209668.1"/>
    <property type="molecule type" value="Genomic_DNA"/>
</dbReference>
<dbReference type="InterPro" id="IPR013096">
    <property type="entry name" value="Cupin_2"/>
</dbReference>
<accession>A0A7W9ZEJ3</accession>
<feature type="domain" description="Cupin type-2" evidence="1">
    <location>
        <begin position="36"/>
        <end position="93"/>
    </location>
</feature>
<dbReference type="Gene3D" id="2.60.120.10">
    <property type="entry name" value="Jelly Rolls"/>
    <property type="match status" value="1"/>
</dbReference>
<keyword evidence="2" id="KW-0223">Dioxygenase</keyword>
<comment type="caution">
    <text evidence="2">The sequence shown here is derived from an EMBL/GenBank/DDBJ whole genome shotgun (WGS) entry which is preliminary data.</text>
</comment>
<dbReference type="SUPFAM" id="SSF51182">
    <property type="entry name" value="RmlC-like cupins"/>
    <property type="match status" value="1"/>
</dbReference>
<evidence type="ECO:0000313" key="3">
    <source>
        <dbReference type="Proteomes" id="UP000544872"/>
    </source>
</evidence>